<evidence type="ECO:0000313" key="1">
    <source>
        <dbReference type="EMBL" id="TGX82852.1"/>
    </source>
</evidence>
<dbReference type="Proteomes" id="UP000308886">
    <property type="component" value="Unassembled WGS sequence"/>
</dbReference>
<keyword evidence="2" id="KW-1185">Reference proteome</keyword>
<accession>A0AC61QRQ3</accession>
<comment type="caution">
    <text evidence="1">The sequence shown here is derived from an EMBL/GenBank/DDBJ whole genome shotgun (WGS) entry which is preliminary data.</text>
</comment>
<sequence length="206" mass="23361">MEQDINKIETTGAGVEKVHTKLKFIKSEKNGAFISFVSQNPVNGVVCGVRQDSPYPKKIVIIDREMSNNILPNVLYDCTLIPMTKTINKKTGEEHIPGYIAIEANAVQFKATVTTKYVRGSMYQVEVAFGNKIIRFDPFHGQKESVKSLPACLAVLEKRCDVKDLMYIVESFNTAAIELVEQMKQDMREIHNKRGKNEKTGRRNRH</sequence>
<protein>
    <submittedName>
        <fullName evidence="1">Uncharacterized protein</fullName>
    </submittedName>
</protein>
<reference evidence="1" key="1">
    <citation type="submission" date="2019-04" db="EMBL/GenBank/DDBJ databases">
        <title>Microbes associate with the intestines of laboratory mice.</title>
        <authorList>
            <person name="Navarre W."/>
            <person name="Wong E."/>
            <person name="Huang K."/>
            <person name="Tropini C."/>
            <person name="Ng K."/>
            <person name="Yu B."/>
        </authorList>
    </citation>
    <scope>NUCLEOTIDE SEQUENCE</scope>
    <source>
        <strain evidence="1">NM73_A23</strain>
    </source>
</reference>
<proteinExistence type="predicted"/>
<organism evidence="1 2">
    <name type="scientific">Palleniella muris</name>
    <dbReference type="NCBI Taxonomy" id="3038145"/>
    <lineage>
        <taxon>Bacteria</taxon>
        <taxon>Pseudomonadati</taxon>
        <taxon>Bacteroidota</taxon>
        <taxon>Bacteroidia</taxon>
        <taxon>Bacteroidales</taxon>
        <taxon>Prevotellaceae</taxon>
        <taxon>Palleniella</taxon>
    </lineage>
</organism>
<dbReference type="EMBL" id="SRZC01000007">
    <property type="protein sequence ID" value="TGX82852.1"/>
    <property type="molecule type" value="Genomic_DNA"/>
</dbReference>
<evidence type="ECO:0000313" key="2">
    <source>
        <dbReference type="Proteomes" id="UP000308886"/>
    </source>
</evidence>
<name>A0AC61QRQ3_9BACT</name>
<gene>
    <name evidence="1" type="ORF">E5358_05820</name>
</gene>